<keyword evidence="2" id="KW-1185">Reference proteome</keyword>
<proteinExistence type="predicted"/>
<name>A0A7W0CBL1_9BACT</name>
<accession>A0A7W0CBL1</accession>
<dbReference type="AlphaFoldDB" id="A0A7W0CBL1"/>
<dbReference type="EMBL" id="JACDUS010000012">
    <property type="protein sequence ID" value="MBA2882761.1"/>
    <property type="molecule type" value="Genomic_DNA"/>
</dbReference>
<organism evidence="1 2">
    <name type="scientific">Desulfosalsimonas propionicica</name>
    <dbReference type="NCBI Taxonomy" id="332175"/>
    <lineage>
        <taxon>Bacteria</taxon>
        <taxon>Pseudomonadati</taxon>
        <taxon>Thermodesulfobacteriota</taxon>
        <taxon>Desulfobacteria</taxon>
        <taxon>Desulfobacterales</taxon>
        <taxon>Desulfosalsimonadaceae</taxon>
        <taxon>Desulfosalsimonas</taxon>
    </lineage>
</organism>
<protein>
    <submittedName>
        <fullName evidence="1">Uncharacterized protein</fullName>
    </submittedName>
</protein>
<gene>
    <name evidence="1" type="ORF">HNR65_003116</name>
</gene>
<comment type="caution">
    <text evidence="1">The sequence shown here is derived from an EMBL/GenBank/DDBJ whole genome shotgun (WGS) entry which is preliminary data.</text>
</comment>
<dbReference type="RefSeq" id="WP_181552384.1">
    <property type="nucleotide sequence ID" value="NZ_JACDUS010000012.1"/>
</dbReference>
<sequence length="97" mass="11211">MDSYELIYGYMHCIGKTTYPAGVADSREAAEQWVRQKQCAKHPAIRVPDSDPIRWCPVRHCHMKAQKPWFACRRIDPAEKDPCLSGCSRSAETWEEK</sequence>
<evidence type="ECO:0000313" key="2">
    <source>
        <dbReference type="Proteomes" id="UP000525298"/>
    </source>
</evidence>
<reference evidence="1 2" key="1">
    <citation type="submission" date="2020-07" db="EMBL/GenBank/DDBJ databases">
        <title>Genomic Encyclopedia of Type Strains, Phase IV (KMG-IV): sequencing the most valuable type-strain genomes for metagenomic binning, comparative biology and taxonomic classification.</title>
        <authorList>
            <person name="Goeker M."/>
        </authorList>
    </citation>
    <scope>NUCLEOTIDE SEQUENCE [LARGE SCALE GENOMIC DNA]</scope>
    <source>
        <strain evidence="1 2">DSM 17721</strain>
    </source>
</reference>
<dbReference type="Proteomes" id="UP000525298">
    <property type="component" value="Unassembled WGS sequence"/>
</dbReference>
<evidence type="ECO:0000313" key="1">
    <source>
        <dbReference type="EMBL" id="MBA2882761.1"/>
    </source>
</evidence>